<dbReference type="Pfam" id="PF08282">
    <property type="entry name" value="Hydrolase_3"/>
    <property type="match status" value="1"/>
</dbReference>
<sequence length="276" mass="30833">MAIRMVVTDLDGTLLKDDHTVDSRDIHTLTQLGKSGVVRVAATGRSIFTAAQVLEPNFPIDFLVFSTGSGVIDWATKELTMVMQMETVEVNHIAQILVKEQFDFMIHEAIPQNHIFQFHASGNPNPDFERRCEFYHGFNTPFIPGIPYPEPCTQILIILAASQSAREVEIRKLLRNYSIIKATSPFDKESIWLEIFPLGVSKAHGIDWISNVKGIERSEIFAIGNDYNDLEMLDHAAHSYVVANAPADMLNRYKNTGSNEQSGFTSALESAFALCV</sequence>
<reference evidence="1 2" key="1">
    <citation type="submission" date="2016-09" db="EMBL/GenBank/DDBJ databases">
        <authorList>
            <person name="Capua I."/>
            <person name="De Benedictis P."/>
            <person name="Joannis T."/>
            <person name="Lombin L.H."/>
            <person name="Cattoli G."/>
        </authorList>
    </citation>
    <scope>NUCLEOTIDE SEQUENCE [LARGE SCALE GENOMIC DNA]</scope>
    <source>
        <strain evidence="1 2">A7P-90m</strain>
    </source>
</reference>
<dbReference type="InterPro" id="IPR036412">
    <property type="entry name" value="HAD-like_sf"/>
</dbReference>
<dbReference type="InterPro" id="IPR023214">
    <property type="entry name" value="HAD_sf"/>
</dbReference>
<evidence type="ECO:0000313" key="1">
    <source>
        <dbReference type="EMBL" id="SDD05773.1"/>
    </source>
</evidence>
<dbReference type="STRING" id="1640674.SAMN05216323_10779"/>
<dbReference type="PANTHER" id="PTHR10000:SF8">
    <property type="entry name" value="HAD SUPERFAMILY HYDROLASE-LIKE, TYPE 3"/>
    <property type="match status" value="1"/>
</dbReference>
<keyword evidence="2" id="KW-1185">Reference proteome</keyword>
<dbReference type="EMBL" id="FMYP01000077">
    <property type="protein sequence ID" value="SDD05773.1"/>
    <property type="molecule type" value="Genomic_DNA"/>
</dbReference>
<dbReference type="GO" id="GO:0005829">
    <property type="term" value="C:cytosol"/>
    <property type="evidence" value="ECO:0007669"/>
    <property type="project" value="TreeGrafter"/>
</dbReference>
<dbReference type="Gene3D" id="3.40.50.1000">
    <property type="entry name" value="HAD superfamily/HAD-like"/>
    <property type="match status" value="1"/>
</dbReference>
<proteinExistence type="predicted"/>
<dbReference type="RefSeq" id="WP_170830156.1">
    <property type="nucleotide sequence ID" value="NZ_FMYP01000077.1"/>
</dbReference>
<dbReference type="AlphaFoldDB" id="A0A1G6RN05"/>
<protein>
    <recommendedName>
        <fullName evidence="3">HAD family phosphatase</fullName>
    </recommendedName>
</protein>
<dbReference type="NCBIfam" id="TIGR01484">
    <property type="entry name" value="HAD-SF-IIB"/>
    <property type="match status" value="1"/>
</dbReference>
<dbReference type="Gene3D" id="3.30.1240.10">
    <property type="match status" value="1"/>
</dbReference>
<dbReference type="GO" id="GO:0000287">
    <property type="term" value="F:magnesium ion binding"/>
    <property type="evidence" value="ECO:0007669"/>
    <property type="project" value="TreeGrafter"/>
</dbReference>
<dbReference type="GO" id="GO:0016791">
    <property type="term" value="F:phosphatase activity"/>
    <property type="evidence" value="ECO:0007669"/>
    <property type="project" value="TreeGrafter"/>
</dbReference>
<organism evidence="1 2">
    <name type="scientific">Williamwhitmania taraxaci</name>
    <dbReference type="NCBI Taxonomy" id="1640674"/>
    <lineage>
        <taxon>Bacteria</taxon>
        <taxon>Pseudomonadati</taxon>
        <taxon>Bacteroidota</taxon>
        <taxon>Bacteroidia</taxon>
        <taxon>Bacteroidales</taxon>
        <taxon>Williamwhitmaniaceae</taxon>
        <taxon>Williamwhitmania</taxon>
    </lineage>
</organism>
<dbReference type="Proteomes" id="UP000199452">
    <property type="component" value="Unassembled WGS sequence"/>
</dbReference>
<gene>
    <name evidence="1" type="ORF">SAMN05216323_10779</name>
</gene>
<evidence type="ECO:0000313" key="2">
    <source>
        <dbReference type="Proteomes" id="UP000199452"/>
    </source>
</evidence>
<dbReference type="PANTHER" id="PTHR10000">
    <property type="entry name" value="PHOSPHOSERINE PHOSPHATASE"/>
    <property type="match status" value="1"/>
</dbReference>
<dbReference type="SUPFAM" id="SSF56784">
    <property type="entry name" value="HAD-like"/>
    <property type="match status" value="1"/>
</dbReference>
<dbReference type="InterPro" id="IPR006379">
    <property type="entry name" value="HAD-SF_hydro_IIB"/>
</dbReference>
<accession>A0A1G6RN05</accession>
<name>A0A1G6RN05_9BACT</name>
<evidence type="ECO:0008006" key="3">
    <source>
        <dbReference type="Google" id="ProtNLM"/>
    </source>
</evidence>